<name>M3BA69_PSEFD</name>
<dbReference type="EMBL" id="KB446556">
    <property type="protein sequence ID" value="EME86222.1"/>
    <property type="molecule type" value="Genomic_DNA"/>
</dbReference>
<dbReference type="RefSeq" id="XP_007923575.1">
    <property type="nucleotide sequence ID" value="XM_007925384.1"/>
</dbReference>
<gene>
    <name evidence="1" type="ORF">MYCFIDRAFT_172005</name>
</gene>
<proteinExistence type="predicted"/>
<evidence type="ECO:0000313" key="1">
    <source>
        <dbReference type="EMBL" id="EME86222.1"/>
    </source>
</evidence>
<organism evidence="1 2">
    <name type="scientific">Pseudocercospora fijiensis (strain CIRAD86)</name>
    <name type="common">Black leaf streak disease fungus</name>
    <name type="synonym">Mycosphaerella fijiensis</name>
    <dbReference type="NCBI Taxonomy" id="383855"/>
    <lineage>
        <taxon>Eukaryota</taxon>
        <taxon>Fungi</taxon>
        <taxon>Dikarya</taxon>
        <taxon>Ascomycota</taxon>
        <taxon>Pezizomycotina</taxon>
        <taxon>Dothideomycetes</taxon>
        <taxon>Dothideomycetidae</taxon>
        <taxon>Mycosphaerellales</taxon>
        <taxon>Mycosphaerellaceae</taxon>
        <taxon>Pseudocercospora</taxon>
    </lineage>
</organism>
<protein>
    <submittedName>
        <fullName evidence="1">Uncharacterized protein</fullName>
    </submittedName>
</protein>
<keyword evidence="2" id="KW-1185">Reference proteome</keyword>
<dbReference type="HOGENOM" id="CLU_1272775_0_0_1"/>
<accession>M3BA69</accession>
<reference evidence="1 2" key="1">
    <citation type="journal article" date="2012" name="PLoS Pathog.">
        <title>Diverse lifestyles and strategies of plant pathogenesis encoded in the genomes of eighteen Dothideomycetes fungi.</title>
        <authorList>
            <person name="Ohm R.A."/>
            <person name="Feau N."/>
            <person name="Henrissat B."/>
            <person name="Schoch C.L."/>
            <person name="Horwitz B.A."/>
            <person name="Barry K.W."/>
            <person name="Condon B.J."/>
            <person name="Copeland A.C."/>
            <person name="Dhillon B."/>
            <person name="Glaser F."/>
            <person name="Hesse C.N."/>
            <person name="Kosti I."/>
            <person name="LaButti K."/>
            <person name="Lindquist E.A."/>
            <person name="Lucas S."/>
            <person name="Salamov A.A."/>
            <person name="Bradshaw R.E."/>
            <person name="Ciuffetti L."/>
            <person name="Hamelin R.C."/>
            <person name="Kema G.H.J."/>
            <person name="Lawrence C."/>
            <person name="Scott J.A."/>
            <person name="Spatafora J.W."/>
            <person name="Turgeon B.G."/>
            <person name="de Wit P.J.G.M."/>
            <person name="Zhong S."/>
            <person name="Goodwin S.B."/>
            <person name="Grigoriev I.V."/>
        </authorList>
    </citation>
    <scope>NUCLEOTIDE SEQUENCE [LARGE SCALE GENOMIC DNA]</scope>
    <source>
        <strain evidence="1 2">CIRAD86</strain>
    </source>
</reference>
<sequence length="217" mass="23571">MRARAESTLHAGLDLTSVMETSDHVLQHCSCIKPLMAAGRRGACGLEAEICSKLHDIDIMMSKVGEGFQQSAVLSIKFDTIPYGISPSNVASSLWGGGGADRESYDAESSREAWRSAKAGRINRCAGELFIDLRIARKSSLRAFEKSLSRLRKSLREPHGASVEGFLWSMKAYFGYSTDELGMPLMRICPSVLGMVFRQNATGPGAAYDELDQAGCP</sequence>
<dbReference type="GeneID" id="19332732"/>
<evidence type="ECO:0000313" key="2">
    <source>
        <dbReference type="Proteomes" id="UP000016932"/>
    </source>
</evidence>
<dbReference type="AlphaFoldDB" id="M3BA69"/>
<dbReference type="VEuPathDB" id="FungiDB:MYCFIDRAFT_172005"/>
<dbReference type="Proteomes" id="UP000016932">
    <property type="component" value="Unassembled WGS sequence"/>
</dbReference>
<dbReference type="KEGG" id="pfj:MYCFIDRAFT_172005"/>